<comment type="caution">
    <text evidence="11">The sequence shown here is derived from an EMBL/GenBank/DDBJ whole genome shotgun (WGS) entry which is preliminary data.</text>
</comment>
<organism evidence="11 12">
    <name type="scientific">Chlamydomonas eustigma</name>
    <dbReference type="NCBI Taxonomy" id="1157962"/>
    <lineage>
        <taxon>Eukaryota</taxon>
        <taxon>Viridiplantae</taxon>
        <taxon>Chlorophyta</taxon>
        <taxon>core chlorophytes</taxon>
        <taxon>Chlorophyceae</taxon>
        <taxon>CS clade</taxon>
        <taxon>Chlamydomonadales</taxon>
        <taxon>Chlamydomonadaceae</taxon>
        <taxon>Chlamydomonas</taxon>
    </lineage>
</organism>
<sequence length="501" mass="58521">MNRSGTRGGSKASYVDESLFASNQNAAKSTSPNQGGEKTERSNSIRTNRRGVIAPDVVTLKKADLDRMLQPPQVMSAEDVANANKELLARREQAQAVSKARKERMLRLEEEAKKTAVPTETALLKTQADGATMSRAQYLLQEEKDDVKRMNQMMLYSKCVTIRDAQIEEKRQMMQENEEENRKQDLMMEIERIKALEQYEAREHQRQEERVRGAKVLEEQIGMRDRERVRQEELRDQERILMLKEIERLKEAELQAQIEKKIQAKEVMDQVAAANAEQLKRKEIMKIREKEEDLKIASYIRAKELREQEIILEKERVAKEKEAETARLRALQERAADKQSELDELRARRYQEAKEREWRAKEKAQAERTVAMQRELAEARAAQKNATLSQRADMAKVEHEDFMRVLAVNRSKEHEEMMLTATQISMNKKYKEELLAQIQANEEQRRKARQEYLEEGARLRHAQAMELQRLAEIKSKKLQDLETSGVPAKYQTELERMKIRA</sequence>
<comment type="subcellular location">
    <subcellularLocation>
        <location evidence="1">Cell projection</location>
        <location evidence="1">Cilium</location>
        <location evidence="1">Flagellum</location>
    </subcellularLocation>
</comment>
<feature type="coiled-coil region" evidence="8">
    <location>
        <begin position="163"/>
        <end position="196"/>
    </location>
</feature>
<evidence type="ECO:0000256" key="9">
    <source>
        <dbReference type="SAM" id="MobiDB-lite"/>
    </source>
</evidence>
<feature type="compositionally biased region" description="Polar residues" evidence="9">
    <location>
        <begin position="20"/>
        <end position="36"/>
    </location>
</feature>
<keyword evidence="2" id="KW-0282">Flagellum</keyword>
<keyword evidence="12" id="KW-1185">Reference proteome</keyword>
<evidence type="ECO:0000256" key="6">
    <source>
        <dbReference type="ARBA" id="ARBA00034116"/>
    </source>
</evidence>
<gene>
    <name evidence="11" type="ORF">CEUSTIGMA_g4773.t1</name>
</gene>
<keyword evidence="5" id="KW-0966">Cell projection</keyword>
<feature type="domain" description="Trichohyalin-plectin-homology" evidence="10">
    <location>
        <begin position="140"/>
        <end position="487"/>
    </location>
</feature>
<dbReference type="InterPro" id="IPR033253">
    <property type="entry name" value="CFAP45"/>
</dbReference>
<comment type="similarity">
    <text evidence="6">Belongs to the CFAP45 family.</text>
</comment>
<dbReference type="AlphaFoldDB" id="A0A250X2M8"/>
<dbReference type="InterPro" id="IPR043597">
    <property type="entry name" value="TPH_dom"/>
</dbReference>
<dbReference type="OrthoDB" id="1902038at2759"/>
<feature type="coiled-coil region" evidence="8">
    <location>
        <begin position="273"/>
        <end position="348"/>
    </location>
</feature>
<evidence type="ECO:0000256" key="3">
    <source>
        <dbReference type="ARBA" id="ARBA00023054"/>
    </source>
</evidence>
<evidence type="ECO:0000256" key="8">
    <source>
        <dbReference type="SAM" id="Coils"/>
    </source>
</evidence>
<dbReference type="PANTHER" id="PTHR15504:SF0">
    <property type="entry name" value="CILIA- AND FLAGELLA-ASSOCIATED PROTEIN 45"/>
    <property type="match status" value="1"/>
</dbReference>
<feature type="region of interest" description="Disordered" evidence="9">
    <location>
        <begin position="1"/>
        <end position="50"/>
    </location>
</feature>
<evidence type="ECO:0000256" key="5">
    <source>
        <dbReference type="ARBA" id="ARBA00023273"/>
    </source>
</evidence>
<dbReference type="GO" id="GO:0031514">
    <property type="term" value="C:motile cilium"/>
    <property type="evidence" value="ECO:0007669"/>
    <property type="project" value="UniProtKB-SubCell"/>
</dbReference>
<dbReference type="Pfam" id="PF13868">
    <property type="entry name" value="TPH"/>
    <property type="match status" value="1"/>
</dbReference>
<keyword evidence="3 8" id="KW-0175">Coiled coil</keyword>
<evidence type="ECO:0000259" key="10">
    <source>
        <dbReference type="Pfam" id="PF13868"/>
    </source>
</evidence>
<dbReference type="STRING" id="1157962.A0A250X2M8"/>
<feature type="coiled-coil region" evidence="8">
    <location>
        <begin position="77"/>
        <end position="111"/>
    </location>
</feature>
<proteinExistence type="inferred from homology"/>
<reference evidence="11 12" key="1">
    <citation type="submission" date="2017-08" db="EMBL/GenBank/DDBJ databases">
        <title>Acidophilic green algal genome provides insights into adaptation to an acidic environment.</title>
        <authorList>
            <person name="Hirooka S."/>
            <person name="Hirose Y."/>
            <person name="Kanesaki Y."/>
            <person name="Higuchi S."/>
            <person name="Fujiwara T."/>
            <person name="Onuma R."/>
            <person name="Era A."/>
            <person name="Ohbayashi R."/>
            <person name="Uzuka A."/>
            <person name="Nozaki H."/>
            <person name="Yoshikawa H."/>
            <person name="Miyagishima S.Y."/>
        </authorList>
    </citation>
    <scope>NUCLEOTIDE SEQUENCE [LARGE SCALE GENOMIC DNA]</scope>
    <source>
        <strain evidence="11 12">NIES-2499</strain>
    </source>
</reference>
<feature type="coiled-coil region" evidence="8">
    <location>
        <begin position="427"/>
        <end position="484"/>
    </location>
</feature>
<protein>
    <recommendedName>
        <fullName evidence="7">Cilia- and flagella-associated protein 45</fullName>
    </recommendedName>
</protein>
<dbReference type="PANTHER" id="PTHR15504">
    <property type="entry name" value="NASOPHARYNGEAL EPITHELIUM SPECIFIC PROTEIN 1"/>
    <property type="match status" value="1"/>
</dbReference>
<name>A0A250X2M8_9CHLO</name>
<evidence type="ECO:0000313" key="12">
    <source>
        <dbReference type="Proteomes" id="UP000232323"/>
    </source>
</evidence>
<evidence type="ECO:0000256" key="7">
    <source>
        <dbReference type="ARBA" id="ARBA00034142"/>
    </source>
</evidence>
<evidence type="ECO:0000313" key="11">
    <source>
        <dbReference type="EMBL" id="GAX77327.1"/>
    </source>
</evidence>
<evidence type="ECO:0000256" key="1">
    <source>
        <dbReference type="ARBA" id="ARBA00004230"/>
    </source>
</evidence>
<dbReference type="EMBL" id="BEGY01000024">
    <property type="protein sequence ID" value="GAX77327.1"/>
    <property type="molecule type" value="Genomic_DNA"/>
</dbReference>
<evidence type="ECO:0000256" key="4">
    <source>
        <dbReference type="ARBA" id="ARBA00023069"/>
    </source>
</evidence>
<dbReference type="Proteomes" id="UP000232323">
    <property type="component" value="Unassembled WGS sequence"/>
</dbReference>
<keyword evidence="4" id="KW-0969">Cilium</keyword>
<accession>A0A250X2M8</accession>
<evidence type="ECO:0000256" key="2">
    <source>
        <dbReference type="ARBA" id="ARBA00022846"/>
    </source>
</evidence>